<dbReference type="RefSeq" id="WP_183615682.1">
    <property type="nucleotide sequence ID" value="NZ_JACIDY010000001.1"/>
</dbReference>
<dbReference type="PROSITE" id="PS00379">
    <property type="entry name" value="CDP_ALCOHOL_P_TRANSF"/>
    <property type="match status" value="1"/>
</dbReference>
<dbReference type="Pfam" id="PF01066">
    <property type="entry name" value="CDP-OH_P_transf"/>
    <property type="match status" value="1"/>
</dbReference>
<comment type="similarity">
    <text evidence="2">Belongs to the CDP-alcohol phosphatidyltransferase class-I family.</text>
</comment>
<reference evidence="3 4" key="1">
    <citation type="submission" date="2020-08" db="EMBL/GenBank/DDBJ databases">
        <title>Genomic Encyclopedia of Type Strains, Phase IV (KMG-IV): sequencing the most valuable type-strain genomes for metagenomic binning, comparative biology and taxonomic classification.</title>
        <authorList>
            <person name="Goeker M."/>
        </authorList>
    </citation>
    <scope>NUCLEOTIDE SEQUENCE [LARGE SCALE GENOMIC DNA]</scope>
    <source>
        <strain evidence="3 4">DSM 27568</strain>
    </source>
</reference>
<organism evidence="3 4">
    <name type="scientific">Novosphingobium fluoreni</name>
    <dbReference type="NCBI Taxonomy" id="1391222"/>
    <lineage>
        <taxon>Bacteria</taxon>
        <taxon>Pseudomonadati</taxon>
        <taxon>Pseudomonadota</taxon>
        <taxon>Alphaproteobacteria</taxon>
        <taxon>Sphingomonadales</taxon>
        <taxon>Sphingomonadaceae</taxon>
        <taxon>Novosphingobium</taxon>
    </lineage>
</organism>
<dbReference type="InterPro" id="IPR000462">
    <property type="entry name" value="CDP-OH_P_trans"/>
</dbReference>
<proteinExistence type="inferred from homology"/>
<comment type="caution">
    <text evidence="3">The sequence shown here is derived from an EMBL/GenBank/DDBJ whole genome shotgun (WGS) entry which is preliminary data.</text>
</comment>
<dbReference type="EMBL" id="JACIDY010000001">
    <property type="protein sequence ID" value="MBB3938822.1"/>
    <property type="molecule type" value="Genomic_DNA"/>
</dbReference>
<sequence>MVASQITPAFQIIGSNPTRLWGMDVAERTRRIATAAGLSVRQGDDAPALLVNAAFAFDPPWLRHIAAHPGLVLTLGGVPVLAHAIDAQDAQAVADAMAGQRHLDPRGALQILAFEDGPTIENKALRKRETPFVTPLRPDTVRTIERASYFGAYKGVTDILTKYLWPEWALVLTRICARIGLTPNMVTTIGAVLCVLATWCFAEGRYWLGMALGLGFMVLDTVDGKLARCTITSSAWGNVFDHGMDLVHPPFWWWFWATGLVHWGLAYDTETFWWVQGAIQLGYWVQRAIEGVFMRQNGQMHIHVWRRFDSKFRLITARRNPNMVILFIATALGRPDVGLILVAWWTAISCLVHGIRLVQAWIVRSRGEPITSWLSDEGSIQR</sequence>
<dbReference type="Gene3D" id="1.20.120.1760">
    <property type="match status" value="1"/>
</dbReference>
<dbReference type="Proteomes" id="UP000561459">
    <property type="component" value="Unassembled WGS sequence"/>
</dbReference>
<evidence type="ECO:0000256" key="2">
    <source>
        <dbReference type="RuleBase" id="RU003750"/>
    </source>
</evidence>
<gene>
    <name evidence="3" type="ORF">GGR39_000451</name>
</gene>
<dbReference type="GO" id="GO:0016780">
    <property type="term" value="F:phosphotransferase activity, for other substituted phosphate groups"/>
    <property type="evidence" value="ECO:0007669"/>
    <property type="project" value="InterPro"/>
</dbReference>
<keyword evidence="1 2" id="KW-0808">Transferase</keyword>
<name>A0A7W6FY63_9SPHN</name>
<accession>A0A7W6FY63</accession>
<evidence type="ECO:0000313" key="4">
    <source>
        <dbReference type="Proteomes" id="UP000561459"/>
    </source>
</evidence>
<dbReference type="InterPro" id="IPR048254">
    <property type="entry name" value="CDP_ALCOHOL_P_TRANSF_CS"/>
</dbReference>
<dbReference type="GO" id="GO:0008654">
    <property type="term" value="P:phospholipid biosynthetic process"/>
    <property type="evidence" value="ECO:0007669"/>
    <property type="project" value="InterPro"/>
</dbReference>
<dbReference type="InterPro" id="IPR043130">
    <property type="entry name" value="CDP-OH_PTrfase_TM_dom"/>
</dbReference>
<evidence type="ECO:0000313" key="3">
    <source>
        <dbReference type="EMBL" id="MBB3938822.1"/>
    </source>
</evidence>
<evidence type="ECO:0000256" key="1">
    <source>
        <dbReference type="ARBA" id="ARBA00022679"/>
    </source>
</evidence>
<protein>
    <submittedName>
        <fullName evidence="3">Phosphatidylglycerophosphate synthase</fullName>
    </submittedName>
</protein>
<dbReference type="AlphaFoldDB" id="A0A7W6FY63"/>
<dbReference type="GO" id="GO:0016020">
    <property type="term" value="C:membrane"/>
    <property type="evidence" value="ECO:0007669"/>
    <property type="project" value="InterPro"/>
</dbReference>
<keyword evidence="4" id="KW-1185">Reference proteome</keyword>